<protein>
    <submittedName>
        <fullName evidence="7">Di-heme oxidoreductase, putative peroxidase</fullName>
    </submittedName>
</protein>
<dbReference type="GO" id="GO:0004130">
    <property type="term" value="F:cytochrome-c peroxidase activity"/>
    <property type="evidence" value="ECO:0007669"/>
    <property type="project" value="TreeGrafter"/>
</dbReference>
<evidence type="ECO:0000256" key="3">
    <source>
        <dbReference type="ARBA" id="ARBA00023004"/>
    </source>
</evidence>
<dbReference type="RefSeq" id="WP_119316322.1">
    <property type="nucleotide sequence ID" value="NZ_QXDL01000209.1"/>
</dbReference>
<evidence type="ECO:0000313" key="8">
    <source>
        <dbReference type="Proteomes" id="UP000265715"/>
    </source>
</evidence>
<dbReference type="InterPro" id="IPR009056">
    <property type="entry name" value="Cyt_c-like_dom"/>
</dbReference>
<dbReference type="InterPro" id="IPR015943">
    <property type="entry name" value="WD40/YVTN_repeat-like_dom_sf"/>
</dbReference>
<evidence type="ECO:0000313" key="7">
    <source>
        <dbReference type="EMBL" id="RIH81081.1"/>
    </source>
</evidence>
<evidence type="ECO:0000256" key="4">
    <source>
        <dbReference type="PROSITE-ProRule" id="PRU00433"/>
    </source>
</evidence>
<dbReference type="EMBL" id="QXDL01000209">
    <property type="protein sequence ID" value="RIH81081.1"/>
    <property type="molecule type" value="Genomic_DNA"/>
</dbReference>
<dbReference type="AlphaFoldDB" id="A0A399EFQ6"/>
<dbReference type="GO" id="GO:0046872">
    <property type="term" value="F:metal ion binding"/>
    <property type="evidence" value="ECO:0007669"/>
    <property type="project" value="UniProtKB-KW"/>
</dbReference>
<name>A0A399EFQ6_9DEIN</name>
<dbReference type="SUPFAM" id="SSF63829">
    <property type="entry name" value="Calcium-dependent phosphotriesterase"/>
    <property type="match status" value="1"/>
</dbReference>
<dbReference type="GO" id="GO:0009055">
    <property type="term" value="F:electron transfer activity"/>
    <property type="evidence" value="ECO:0007669"/>
    <property type="project" value="InterPro"/>
</dbReference>
<feature type="chain" id="PRO_5017472217" evidence="5">
    <location>
        <begin position="23"/>
        <end position="787"/>
    </location>
</feature>
<evidence type="ECO:0000256" key="1">
    <source>
        <dbReference type="ARBA" id="ARBA00022617"/>
    </source>
</evidence>
<dbReference type="Proteomes" id="UP000265715">
    <property type="component" value="Unassembled WGS sequence"/>
</dbReference>
<keyword evidence="3 4" id="KW-0408">Iron</keyword>
<dbReference type="InterPro" id="IPR051395">
    <property type="entry name" value="Cytochrome_c_Peroxidase/MauG"/>
</dbReference>
<keyword evidence="5" id="KW-0732">Signal</keyword>
<feature type="domain" description="Cytochrome c" evidence="6">
    <location>
        <begin position="674"/>
        <end position="787"/>
    </location>
</feature>
<dbReference type="InterPro" id="IPR010538">
    <property type="entry name" value="DHOR"/>
</dbReference>
<dbReference type="Gene3D" id="1.10.760.10">
    <property type="entry name" value="Cytochrome c-like domain"/>
    <property type="match status" value="1"/>
</dbReference>
<evidence type="ECO:0000259" key="6">
    <source>
        <dbReference type="PROSITE" id="PS51007"/>
    </source>
</evidence>
<feature type="signal peptide" evidence="5">
    <location>
        <begin position="1"/>
        <end position="22"/>
    </location>
</feature>
<dbReference type="PANTHER" id="PTHR30600:SF4">
    <property type="entry name" value="CYTOCHROME C DOMAIN-CONTAINING PROTEIN"/>
    <property type="match status" value="1"/>
</dbReference>
<dbReference type="Pfam" id="PF06537">
    <property type="entry name" value="DHOR"/>
    <property type="match status" value="2"/>
</dbReference>
<keyword evidence="7" id="KW-0575">Peroxidase</keyword>
<keyword evidence="8" id="KW-1185">Reference proteome</keyword>
<sequence length="787" mass="80718">MSRRTIFTALGAALALAGGVLAQGMPSITGKVVAVGIPGVGALSPIGFFHPGGPIHDKPEFKAFTEAGKILEAERLFVASSSNFGAPKAVANLPEGSILSIDPRGDAPVVVPQDFAKADGQAVAAGGRVQLYTAQSPAFVNGLNNPQAVTAALPAVSYPLGISINNAFGRPWFTGAPYGAKGPGFESVTDPNGRPLAGAPNKVAGGVFSGSQTNRTPQIFLGGLDAATLGTAFLGKSPDQSGRAVFAALMADGRIAQVHVEKGVDGLAPAGTIRPLTALTPKDGDSTEQIPTRAGMVFNWVPDRIIYVADPLGNAVVALTLADDGKVFYVARQRRIQVPEFSLPIDLAPAVPEVANPGFASNTTLAGNSDLYVLNRGNGTIVRVRQNGTVVAVRRVEVAGAGVLGGGRLAGIAVSSDAQKIYVSVSGELPQYPGLRGAVIELPAFGASGAASAPASDLVAKGAALFKHAFTPDEGLGPLFNARSCAECHASPTAGGVAPDGLGLATFVGRLSGGKFDPLIGGGGPVARAHSVSELGLSCPQSPGIPAGANLSSIRITPPLYGLGLIDRIPEAVILAGAAPKEGGVQGRPNWVSGPDGVKRVGRYGWKADVASLEQFVGLALRNEHGITNPVAPEDFLTVKERCPGDLGRLEDDGQTVAALTAFVRSLEPLRPKASPGEGERLFASTGCTACHTPSLGGVPLYSDLLLHDMGPLLDDGLPQGEARGKDWRTAPLWGLASRQRFLHDGRASNLESAIAAHGGEAEKARTNFLSLTPTQQQALVDFLKSL</sequence>
<keyword evidence="2 4" id="KW-0479">Metal-binding</keyword>
<dbReference type="Gene3D" id="2.130.10.10">
    <property type="entry name" value="YVTN repeat-like/Quinoprotein amine dehydrogenase"/>
    <property type="match status" value="1"/>
</dbReference>
<organism evidence="7 8">
    <name type="scientific">Calidithermus terrae</name>
    <dbReference type="NCBI Taxonomy" id="1408545"/>
    <lineage>
        <taxon>Bacteria</taxon>
        <taxon>Thermotogati</taxon>
        <taxon>Deinococcota</taxon>
        <taxon>Deinococci</taxon>
        <taxon>Thermales</taxon>
        <taxon>Thermaceae</taxon>
        <taxon>Calidithermus</taxon>
    </lineage>
</organism>
<feature type="domain" description="Cytochrome c" evidence="6">
    <location>
        <begin position="457"/>
        <end position="621"/>
    </location>
</feature>
<keyword evidence="1 4" id="KW-0349">Heme</keyword>
<reference evidence="7 8" key="1">
    <citation type="submission" date="2018-08" db="EMBL/GenBank/DDBJ databases">
        <title>Meiothermus terrae DSM 26712 genome sequencing project.</title>
        <authorList>
            <person name="Da Costa M.S."/>
            <person name="Albuquerque L."/>
            <person name="Raposo P."/>
            <person name="Froufe H.J.C."/>
            <person name="Barroso C.S."/>
            <person name="Egas C."/>
        </authorList>
    </citation>
    <scope>NUCLEOTIDE SEQUENCE [LARGE SCALE GENOMIC DNA]</scope>
    <source>
        <strain evidence="7 8">DSM 26712</strain>
    </source>
</reference>
<evidence type="ECO:0000256" key="5">
    <source>
        <dbReference type="SAM" id="SignalP"/>
    </source>
</evidence>
<comment type="caution">
    <text evidence="7">The sequence shown here is derived from an EMBL/GenBank/DDBJ whole genome shotgun (WGS) entry which is preliminary data.</text>
</comment>
<evidence type="ECO:0000256" key="2">
    <source>
        <dbReference type="ARBA" id="ARBA00022723"/>
    </source>
</evidence>
<accession>A0A399EFQ6</accession>
<keyword evidence="7" id="KW-0560">Oxidoreductase</keyword>
<dbReference type="PANTHER" id="PTHR30600">
    <property type="entry name" value="CYTOCHROME C PEROXIDASE-RELATED"/>
    <property type="match status" value="1"/>
</dbReference>
<dbReference type="InterPro" id="IPR036909">
    <property type="entry name" value="Cyt_c-like_dom_sf"/>
</dbReference>
<dbReference type="GO" id="GO:0020037">
    <property type="term" value="F:heme binding"/>
    <property type="evidence" value="ECO:0007669"/>
    <property type="project" value="InterPro"/>
</dbReference>
<dbReference type="SUPFAM" id="SSF46626">
    <property type="entry name" value="Cytochrome c"/>
    <property type="match status" value="2"/>
</dbReference>
<dbReference type="PROSITE" id="PS51007">
    <property type="entry name" value="CYTC"/>
    <property type="match status" value="2"/>
</dbReference>
<dbReference type="OrthoDB" id="9805202at2"/>
<gene>
    <name evidence="7" type="ORF">Mterra_03411</name>
</gene>
<proteinExistence type="predicted"/>